<accession>A0AA38C629</accession>
<feature type="non-terminal residue" evidence="2">
    <location>
        <position position="73"/>
    </location>
</feature>
<gene>
    <name evidence="2" type="ORF">KI387_040656</name>
</gene>
<feature type="region of interest" description="Disordered" evidence="1">
    <location>
        <begin position="54"/>
        <end position="73"/>
    </location>
</feature>
<evidence type="ECO:0000313" key="3">
    <source>
        <dbReference type="Proteomes" id="UP000824469"/>
    </source>
</evidence>
<reference evidence="2 3" key="1">
    <citation type="journal article" date="2021" name="Nat. Plants">
        <title>The Taxus genome provides insights into paclitaxel biosynthesis.</title>
        <authorList>
            <person name="Xiong X."/>
            <person name="Gou J."/>
            <person name="Liao Q."/>
            <person name="Li Y."/>
            <person name="Zhou Q."/>
            <person name="Bi G."/>
            <person name="Li C."/>
            <person name="Du R."/>
            <person name="Wang X."/>
            <person name="Sun T."/>
            <person name="Guo L."/>
            <person name="Liang H."/>
            <person name="Lu P."/>
            <person name="Wu Y."/>
            <person name="Zhang Z."/>
            <person name="Ro D.K."/>
            <person name="Shang Y."/>
            <person name="Huang S."/>
            <person name="Yan J."/>
        </authorList>
    </citation>
    <scope>NUCLEOTIDE SEQUENCE [LARGE SCALE GENOMIC DNA]</scope>
    <source>
        <strain evidence="2">Ta-2019</strain>
    </source>
</reference>
<evidence type="ECO:0000256" key="1">
    <source>
        <dbReference type="SAM" id="MobiDB-lite"/>
    </source>
</evidence>
<feature type="compositionally biased region" description="Polar residues" evidence="1">
    <location>
        <begin position="63"/>
        <end position="73"/>
    </location>
</feature>
<sequence length="73" mass="7992">MGKSCLSLASLSLGQLGQKYAKDADQPVWRKSVHFGWFGDICPRQFGTFGTKVRGGHEMPGGPQTNQETPRVL</sequence>
<comment type="caution">
    <text evidence="2">The sequence shown here is derived from an EMBL/GenBank/DDBJ whole genome shotgun (WGS) entry which is preliminary data.</text>
</comment>
<proteinExistence type="predicted"/>
<organism evidence="2 3">
    <name type="scientific">Taxus chinensis</name>
    <name type="common">Chinese yew</name>
    <name type="synonym">Taxus wallichiana var. chinensis</name>
    <dbReference type="NCBI Taxonomy" id="29808"/>
    <lineage>
        <taxon>Eukaryota</taxon>
        <taxon>Viridiplantae</taxon>
        <taxon>Streptophyta</taxon>
        <taxon>Embryophyta</taxon>
        <taxon>Tracheophyta</taxon>
        <taxon>Spermatophyta</taxon>
        <taxon>Pinopsida</taxon>
        <taxon>Pinidae</taxon>
        <taxon>Conifers II</taxon>
        <taxon>Cupressales</taxon>
        <taxon>Taxaceae</taxon>
        <taxon>Taxus</taxon>
    </lineage>
</organism>
<dbReference type="Proteomes" id="UP000824469">
    <property type="component" value="Unassembled WGS sequence"/>
</dbReference>
<protein>
    <submittedName>
        <fullName evidence="2">Uncharacterized protein</fullName>
    </submittedName>
</protein>
<dbReference type="AlphaFoldDB" id="A0AA38C629"/>
<name>A0AA38C629_TAXCH</name>
<evidence type="ECO:0000313" key="2">
    <source>
        <dbReference type="EMBL" id="KAH9294140.1"/>
    </source>
</evidence>
<dbReference type="EMBL" id="JAHRHJ020000352">
    <property type="protein sequence ID" value="KAH9294140.1"/>
    <property type="molecule type" value="Genomic_DNA"/>
</dbReference>
<keyword evidence="3" id="KW-1185">Reference proteome</keyword>